<evidence type="ECO:0000259" key="1">
    <source>
        <dbReference type="PROSITE" id="PS51186"/>
    </source>
</evidence>
<comment type="caution">
    <text evidence="2">The sequence shown here is derived from an EMBL/GenBank/DDBJ whole genome shotgun (WGS) entry which is preliminary data.</text>
</comment>
<keyword evidence="3" id="KW-1185">Reference proteome</keyword>
<sequence length="140" mass="16057">MALTIRDIDWQDALPVRHEVLWPDKPVLFSRVDGDESATHYGAFTEEKLVCVASIYRSEDSARLRKFATLPDYQGRGIGSEVLAKAIEQLKQQHIRRFWCDALTTATAFYEKFGLAVEGREFIKSGVSYVRMSVNWPETR</sequence>
<protein>
    <submittedName>
        <fullName evidence="2">GNAT family N-acetyltransferase</fullName>
    </submittedName>
</protein>
<gene>
    <name evidence="2" type="ORF">C6Y40_24165</name>
</gene>
<dbReference type="InterPro" id="IPR016181">
    <property type="entry name" value="Acyl_CoA_acyltransferase"/>
</dbReference>
<dbReference type="GO" id="GO:0016747">
    <property type="term" value="F:acyltransferase activity, transferring groups other than amino-acyl groups"/>
    <property type="evidence" value="ECO:0007669"/>
    <property type="project" value="InterPro"/>
</dbReference>
<proteinExistence type="predicted"/>
<keyword evidence="2" id="KW-0808">Transferase</keyword>
<evidence type="ECO:0000313" key="2">
    <source>
        <dbReference type="EMBL" id="PRO70957.1"/>
    </source>
</evidence>
<dbReference type="InterPro" id="IPR000182">
    <property type="entry name" value="GNAT_dom"/>
</dbReference>
<dbReference type="Proteomes" id="UP000238949">
    <property type="component" value="Unassembled WGS sequence"/>
</dbReference>
<organism evidence="2 3">
    <name type="scientific">Alteromonas alba</name>
    <dbReference type="NCBI Taxonomy" id="2079529"/>
    <lineage>
        <taxon>Bacteria</taxon>
        <taxon>Pseudomonadati</taxon>
        <taxon>Pseudomonadota</taxon>
        <taxon>Gammaproteobacteria</taxon>
        <taxon>Alteromonadales</taxon>
        <taxon>Alteromonadaceae</taxon>
        <taxon>Alteromonas/Salinimonas group</taxon>
        <taxon>Alteromonas</taxon>
    </lineage>
</organism>
<dbReference type="OrthoDB" id="1178186at2"/>
<name>A0A2S9V3B7_9ALTE</name>
<reference evidence="3" key="1">
    <citation type="journal article" date="2020" name="Int. J. Syst. Evol. Microbiol.">
        <title>Alteromonas alba sp. nov., a marine bacterium isolated from the seawater of the West Pacific Ocean.</title>
        <authorList>
            <person name="Sun C."/>
            <person name="Wu Y.-H."/>
            <person name="Xamxidin M."/>
            <person name="Cheng H."/>
            <person name="Xu X.-W."/>
        </authorList>
    </citation>
    <scope>NUCLEOTIDE SEQUENCE [LARGE SCALE GENOMIC DNA]</scope>
    <source>
        <strain evidence="3">190</strain>
    </source>
</reference>
<accession>A0A2S9V3B7</accession>
<evidence type="ECO:0000313" key="3">
    <source>
        <dbReference type="Proteomes" id="UP000238949"/>
    </source>
</evidence>
<feature type="domain" description="N-acetyltransferase" evidence="1">
    <location>
        <begin position="1"/>
        <end position="137"/>
    </location>
</feature>
<dbReference type="Pfam" id="PF13673">
    <property type="entry name" value="Acetyltransf_10"/>
    <property type="match status" value="1"/>
</dbReference>
<dbReference type="SUPFAM" id="SSF55729">
    <property type="entry name" value="Acyl-CoA N-acyltransferases (Nat)"/>
    <property type="match status" value="1"/>
</dbReference>
<dbReference type="Gene3D" id="3.40.630.30">
    <property type="match status" value="1"/>
</dbReference>
<dbReference type="AlphaFoldDB" id="A0A2S9V3B7"/>
<dbReference type="RefSeq" id="WP_105936942.1">
    <property type="nucleotide sequence ID" value="NZ_PVNP01000220.1"/>
</dbReference>
<dbReference type="PROSITE" id="PS51186">
    <property type="entry name" value="GNAT"/>
    <property type="match status" value="1"/>
</dbReference>
<dbReference type="CDD" id="cd04301">
    <property type="entry name" value="NAT_SF"/>
    <property type="match status" value="1"/>
</dbReference>
<dbReference type="EMBL" id="PVNP01000220">
    <property type="protein sequence ID" value="PRO70957.1"/>
    <property type="molecule type" value="Genomic_DNA"/>
</dbReference>